<evidence type="ECO:0000256" key="1">
    <source>
        <dbReference type="SAM" id="MobiDB-lite"/>
    </source>
</evidence>
<organism evidence="2">
    <name type="scientific">Tuwongella immobilis</name>
    <dbReference type="NCBI Taxonomy" id="692036"/>
    <lineage>
        <taxon>Bacteria</taxon>
        <taxon>Pseudomonadati</taxon>
        <taxon>Planctomycetota</taxon>
        <taxon>Planctomycetia</taxon>
        <taxon>Gemmatales</taxon>
        <taxon>Gemmataceae</taxon>
        <taxon>Tuwongella</taxon>
    </lineage>
</organism>
<dbReference type="InParanoid" id="A0A6C2YJ58"/>
<dbReference type="KEGG" id="tim:GMBLW1_28350"/>
<evidence type="ECO:0000313" key="2">
    <source>
        <dbReference type="EMBL" id="VIP01125.1"/>
    </source>
</evidence>
<dbReference type="EMBL" id="LR593887">
    <property type="protein sequence ID" value="VTR97675.1"/>
    <property type="molecule type" value="Genomic_DNA"/>
</dbReference>
<gene>
    <name evidence="2" type="ORF">GMBLW1_28350</name>
</gene>
<dbReference type="EMBL" id="LR586016">
    <property type="protein sequence ID" value="VIP01125.1"/>
    <property type="molecule type" value="Genomic_DNA"/>
</dbReference>
<feature type="compositionally biased region" description="Polar residues" evidence="1">
    <location>
        <begin position="1"/>
        <end position="25"/>
    </location>
</feature>
<accession>A0A6C2YJ58</accession>
<reference evidence="2" key="1">
    <citation type="submission" date="2019-04" db="EMBL/GenBank/DDBJ databases">
        <authorList>
            <consortium name="Science for Life Laboratories"/>
        </authorList>
    </citation>
    <scope>NUCLEOTIDE SEQUENCE</scope>
    <source>
        <strain evidence="2">MBLW1</strain>
    </source>
</reference>
<evidence type="ECO:0000313" key="3">
    <source>
        <dbReference type="Proteomes" id="UP000464378"/>
    </source>
</evidence>
<protein>
    <submittedName>
        <fullName evidence="2">Uncharacterized protein</fullName>
    </submittedName>
</protein>
<dbReference type="Proteomes" id="UP000464378">
    <property type="component" value="Chromosome"/>
</dbReference>
<dbReference type="AlphaFoldDB" id="A0A6C2YJ58"/>
<feature type="region of interest" description="Disordered" evidence="1">
    <location>
        <begin position="1"/>
        <end position="28"/>
    </location>
</feature>
<name>A0A6C2YJ58_9BACT</name>
<sequence length="63" mass="7131">MRWGNFQLSNQLADRSQNSGGTQELNMECRESPKKAQFQGCICLQMGLSRGTLILRLVKFPTI</sequence>
<proteinExistence type="predicted"/>
<keyword evidence="3" id="KW-1185">Reference proteome</keyword>